<dbReference type="Gene3D" id="3.40.50.300">
    <property type="entry name" value="P-loop containing nucleotide triphosphate hydrolases"/>
    <property type="match status" value="2"/>
</dbReference>
<gene>
    <name evidence="5" type="ORF">GM1_031_00490</name>
</gene>
<sequence>MSSDATLTSTATVDEVWDLIEQTSTPDEVAFTVLAAMSSDVDLRAQIGGAASRERPAKVADQRPDAALAYVRAITVEGFRGVGPRASLVLEPRPGLTVVSGRNGSGKSSFAEAFEYAVTGRSYRWENKKSKVWQDAWRNLHHGSPCRIGVEVVQQPDGAGGDAQRVLIAARWDEGGGLDDATTWVRIAGGENQPVSSLGWDRPAELYRPILSYDEIGGLFEERQSALYDALNKILGLDEITDATARISSVIKEIGDERKRANGLRLALRKVLATADDPRAGTVNKALASRPYKLDVVEKEIAGAESPQQRLIQELKACADSVLVDQAAVDAAVGGYRSALERKLGAAETALELLSTRTTLLRDAQRYVTEAEAADCPVCETPLSAEWQQRVAATIEDSSRAVEEHADIIDGWKAASRQVSELVADLPDVSLDGSGLDEVDAYRAAVARLRELPEQSAVAEHVSAEWPRVVAAHEALTVAAARRADELTDAWAPLVEEIVTWLSAEKTARENDAALDNLNDAKKWLNDHGSQLRDQRMQPIVDSARDIWSRLKQESDVDLGAIELLGTGTQRRVALTGSVDGEDTGVLSVMSQGELHALALALFIPRATVGDSPFGFLFLDDPIQAMDPAKIDGFLAVLQELAKTRQVVVFSHDDRLPTAIRRLSVDATLLEVSREPGSKISVKRAEVTADRYAADAYSLIRDEGVPAHVKNAAGPGLFRLAVESAAKQRYFHECTRAGIAYAKAEEDWAKLIGTKACVAVSLGRDPKESLGGWQSPHSHPHRNNVMGICTVGVHEGGVLGLDDVRDLRKTLRDLLGSK</sequence>
<dbReference type="Pfam" id="PF13476">
    <property type="entry name" value="AAA_23"/>
    <property type="match status" value="1"/>
</dbReference>
<dbReference type="CDD" id="cd00267">
    <property type="entry name" value="ABC_ATPase"/>
    <property type="match status" value="1"/>
</dbReference>
<dbReference type="eggNOG" id="COG1196">
    <property type="taxonomic scope" value="Bacteria"/>
</dbReference>
<keyword evidence="6" id="KW-1185">Reference proteome</keyword>
<dbReference type="GO" id="GO:0016887">
    <property type="term" value="F:ATP hydrolysis activity"/>
    <property type="evidence" value="ECO:0007669"/>
    <property type="project" value="InterPro"/>
</dbReference>
<name>M3TIG8_GORML</name>
<organism evidence="5 6">
    <name type="scientific">Gordonia malaquae NBRC 108250</name>
    <dbReference type="NCBI Taxonomy" id="1223542"/>
    <lineage>
        <taxon>Bacteria</taxon>
        <taxon>Bacillati</taxon>
        <taxon>Actinomycetota</taxon>
        <taxon>Actinomycetes</taxon>
        <taxon>Mycobacteriales</taxon>
        <taxon>Gordoniaceae</taxon>
        <taxon>Gordonia</taxon>
    </lineage>
</organism>
<dbReference type="InterPro" id="IPR038729">
    <property type="entry name" value="Rad50/SbcC_AAA"/>
</dbReference>
<dbReference type="InterPro" id="IPR027417">
    <property type="entry name" value="P-loop_NTPase"/>
</dbReference>
<comment type="similarity">
    <text evidence="1">Belongs to the SMC family. SbcC subfamily.</text>
</comment>
<dbReference type="SUPFAM" id="SSF52540">
    <property type="entry name" value="P-loop containing nucleoside triphosphate hydrolases"/>
    <property type="match status" value="1"/>
</dbReference>
<comment type="subunit">
    <text evidence="2">Heterodimer of SbcC and SbcD.</text>
</comment>
<comment type="caution">
    <text evidence="5">The sequence shown here is derived from an EMBL/GenBank/DDBJ whole genome shotgun (WGS) entry which is preliminary data.</text>
</comment>
<dbReference type="Proteomes" id="UP000035009">
    <property type="component" value="Unassembled WGS sequence"/>
</dbReference>
<dbReference type="STRING" id="410332.SAMN04488550_1416"/>
<protein>
    <recommendedName>
        <fullName evidence="3">Nuclease SbcCD subunit C</fullName>
    </recommendedName>
</protein>
<evidence type="ECO:0000313" key="5">
    <source>
        <dbReference type="EMBL" id="GAC81296.1"/>
    </source>
</evidence>
<dbReference type="PANTHER" id="PTHR32114">
    <property type="entry name" value="ABC TRANSPORTER ABCH.3"/>
    <property type="match status" value="1"/>
</dbReference>
<feature type="domain" description="Rad50/SbcC-type AAA" evidence="4">
    <location>
        <begin position="74"/>
        <end position="135"/>
    </location>
</feature>
<evidence type="ECO:0000256" key="3">
    <source>
        <dbReference type="ARBA" id="ARBA00013368"/>
    </source>
</evidence>
<evidence type="ECO:0000256" key="2">
    <source>
        <dbReference type="ARBA" id="ARBA00011322"/>
    </source>
</evidence>
<dbReference type="PANTHER" id="PTHR32114:SF2">
    <property type="entry name" value="ABC TRANSPORTER ABCH.3"/>
    <property type="match status" value="1"/>
</dbReference>
<accession>M3TIG8</accession>
<dbReference type="GO" id="GO:0006302">
    <property type="term" value="P:double-strand break repair"/>
    <property type="evidence" value="ECO:0007669"/>
    <property type="project" value="InterPro"/>
</dbReference>
<evidence type="ECO:0000259" key="4">
    <source>
        <dbReference type="Pfam" id="PF13476"/>
    </source>
</evidence>
<dbReference type="EMBL" id="BAOP01000031">
    <property type="protein sequence ID" value="GAC81296.1"/>
    <property type="molecule type" value="Genomic_DNA"/>
</dbReference>
<proteinExistence type="inferred from homology"/>
<dbReference type="SUPFAM" id="SSF75712">
    <property type="entry name" value="Rad50 coiled-coil Zn hook"/>
    <property type="match status" value="1"/>
</dbReference>
<dbReference type="AlphaFoldDB" id="M3TIG8"/>
<dbReference type="RefSeq" id="WP_008380948.1">
    <property type="nucleotide sequence ID" value="NZ_BAOP01000031.1"/>
</dbReference>
<dbReference type="OrthoDB" id="5089113at2"/>
<evidence type="ECO:0000256" key="1">
    <source>
        <dbReference type="ARBA" id="ARBA00006930"/>
    </source>
</evidence>
<evidence type="ECO:0000313" key="6">
    <source>
        <dbReference type="Proteomes" id="UP000035009"/>
    </source>
</evidence>
<reference evidence="5 6" key="1">
    <citation type="submission" date="2013-02" db="EMBL/GenBank/DDBJ databases">
        <title>Whole genome shotgun sequence of Gordonia malaquae NBRC 108250.</title>
        <authorList>
            <person name="Yoshida I."/>
            <person name="Hosoyama A."/>
            <person name="Tsuchikane K."/>
            <person name="Ando Y."/>
            <person name="Baba S."/>
            <person name="Ohji S."/>
            <person name="Hamada M."/>
            <person name="Tamura T."/>
            <person name="Yamazoe A."/>
            <person name="Yamazaki S."/>
            <person name="Fujita N."/>
        </authorList>
    </citation>
    <scope>NUCLEOTIDE SEQUENCE [LARGE SCALE GENOMIC DNA]</scope>
    <source>
        <strain evidence="5 6">NBRC 108250</strain>
    </source>
</reference>